<accession>A0A934NGH3</accession>
<feature type="transmembrane region" description="Helical" evidence="1">
    <location>
        <begin position="94"/>
        <end position="112"/>
    </location>
</feature>
<dbReference type="AlphaFoldDB" id="A0A934NGH3"/>
<sequence>MERRVDRRPGRLFELGTRWLVALGLAGAAWTVLGQPQLGQVADFFASRDPSFTETLSALQVMIWVLVGLTLLWTVIGLVRMAASGVSVWRPQRLWGGAVLTVGILILLAGLSHHQSASTVSLGSGSLAEAKGLLDR</sequence>
<evidence type="ECO:0000313" key="2">
    <source>
        <dbReference type="EMBL" id="MBJ7602152.1"/>
    </source>
</evidence>
<organism evidence="2 3">
    <name type="scientific">Candidatus Dormiibacter inghamiae</name>
    <dbReference type="NCBI Taxonomy" id="3127013"/>
    <lineage>
        <taxon>Bacteria</taxon>
        <taxon>Bacillati</taxon>
        <taxon>Candidatus Dormiibacterota</taxon>
        <taxon>Candidatus Dormibacteria</taxon>
        <taxon>Candidatus Dormibacterales</taxon>
        <taxon>Candidatus Dormibacteraceae</taxon>
        <taxon>Candidatus Dormiibacter</taxon>
    </lineage>
</organism>
<keyword evidence="1" id="KW-0812">Transmembrane</keyword>
<keyword evidence="1" id="KW-1133">Transmembrane helix</keyword>
<proteinExistence type="predicted"/>
<evidence type="ECO:0000256" key="1">
    <source>
        <dbReference type="SAM" id="Phobius"/>
    </source>
</evidence>
<comment type="caution">
    <text evidence="2">The sequence shown here is derived from an EMBL/GenBank/DDBJ whole genome shotgun (WGS) entry which is preliminary data.</text>
</comment>
<name>A0A934NGH3_9BACT</name>
<keyword evidence="1" id="KW-0472">Membrane</keyword>
<dbReference type="Proteomes" id="UP000620075">
    <property type="component" value="Unassembled WGS sequence"/>
</dbReference>
<dbReference type="EMBL" id="JAEKNQ010000015">
    <property type="protein sequence ID" value="MBJ7602152.1"/>
    <property type="molecule type" value="Genomic_DNA"/>
</dbReference>
<gene>
    <name evidence="2" type="ORF">JF888_02995</name>
</gene>
<protein>
    <submittedName>
        <fullName evidence="2">Uncharacterized protein</fullName>
    </submittedName>
</protein>
<dbReference type="RefSeq" id="WP_338176551.1">
    <property type="nucleotide sequence ID" value="NZ_JAEKNQ010000015.1"/>
</dbReference>
<feature type="transmembrane region" description="Helical" evidence="1">
    <location>
        <begin position="58"/>
        <end position="82"/>
    </location>
</feature>
<evidence type="ECO:0000313" key="3">
    <source>
        <dbReference type="Proteomes" id="UP000620075"/>
    </source>
</evidence>
<reference evidence="2 3" key="1">
    <citation type="submission" date="2020-10" db="EMBL/GenBank/DDBJ databases">
        <title>Ca. Dormibacterota MAGs.</title>
        <authorList>
            <person name="Montgomery K."/>
        </authorList>
    </citation>
    <scope>NUCLEOTIDE SEQUENCE [LARGE SCALE GENOMIC DNA]</scope>
    <source>
        <strain evidence="2">SC8811_S16_3</strain>
    </source>
</reference>